<keyword evidence="2 3" id="KW-0812">Transmembrane</keyword>
<keyword evidence="2" id="KW-1133">Transmembrane helix</keyword>
<evidence type="ECO:0000313" key="3">
    <source>
        <dbReference type="EMBL" id="AES75609.1"/>
    </source>
</evidence>
<dbReference type="HOGENOM" id="CLU_2267777_0_0_1"/>
<dbReference type="AlphaFoldDB" id="G7KL30"/>
<reference evidence="4" key="3">
    <citation type="submission" date="2015-04" db="UniProtKB">
        <authorList>
            <consortium name="EnsemblPlants"/>
        </authorList>
    </citation>
    <scope>IDENTIFICATION</scope>
    <source>
        <strain evidence="4">cv. Jemalong A17</strain>
    </source>
</reference>
<feature type="compositionally biased region" description="Basic residues" evidence="1">
    <location>
        <begin position="13"/>
        <end position="27"/>
    </location>
</feature>
<keyword evidence="2" id="KW-0472">Membrane</keyword>
<gene>
    <name evidence="3" type="ordered locus">MTR_6g051930</name>
</gene>
<evidence type="ECO:0000313" key="5">
    <source>
        <dbReference type="Proteomes" id="UP000002051"/>
    </source>
</evidence>
<name>G7KL30_MEDTR</name>
<evidence type="ECO:0000256" key="1">
    <source>
        <dbReference type="SAM" id="MobiDB-lite"/>
    </source>
</evidence>
<dbReference type="Proteomes" id="UP000002051">
    <property type="component" value="Chromosome 6"/>
</dbReference>
<accession>G7KL30</accession>
<reference evidence="3 5" key="1">
    <citation type="journal article" date="2011" name="Nature">
        <title>The Medicago genome provides insight into the evolution of rhizobial symbioses.</title>
        <authorList>
            <person name="Young N.D."/>
            <person name="Debelle F."/>
            <person name="Oldroyd G.E."/>
            <person name="Geurts R."/>
            <person name="Cannon S.B."/>
            <person name="Udvardi M.K."/>
            <person name="Benedito V.A."/>
            <person name="Mayer K.F."/>
            <person name="Gouzy J."/>
            <person name="Schoof H."/>
            <person name="Van de Peer Y."/>
            <person name="Proost S."/>
            <person name="Cook D.R."/>
            <person name="Meyers B.C."/>
            <person name="Spannagl M."/>
            <person name="Cheung F."/>
            <person name="De Mita S."/>
            <person name="Krishnakumar V."/>
            <person name="Gundlach H."/>
            <person name="Zhou S."/>
            <person name="Mudge J."/>
            <person name="Bharti A.K."/>
            <person name="Murray J.D."/>
            <person name="Naoumkina M.A."/>
            <person name="Rosen B."/>
            <person name="Silverstein K.A."/>
            <person name="Tang H."/>
            <person name="Rombauts S."/>
            <person name="Zhao P.X."/>
            <person name="Zhou P."/>
            <person name="Barbe V."/>
            <person name="Bardou P."/>
            <person name="Bechner M."/>
            <person name="Bellec A."/>
            <person name="Berger A."/>
            <person name="Berges H."/>
            <person name="Bidwell S."/>
            <person name="Bisseling T."/>
            <person name="Choisne N."/>
            <person name="Couloux A."/>
            <person name="Denny R."/>
            <person name="Deshpande S."/>
            <person name="Dai X."/>
            <person name="Doyle J.J."/>
            <person name="Dudez A.M."/>
            <person name="Farmer A.D."/>
            <person name="Fouteau S."/>
            <person name="Franken C."/>
            <person name="Gibelin C."/>
            <person name="Gish J."/>
            <person name="Goldstein S."/>
            <person name="Gonzalez A.J."/>
            <person name="Green P.J."/>
            <person name="Hallab A."/>
            <person name="Hartog M."/>
            <person name="Hua A."/>
            <person name="Humphray S.J."/>
            <person name="Jeong D.H."/>
            <person name="Jing Y."/>
            <person name="Jocker A."/>
            <person name="Kenton S.M."/>
            <person name="Kim D.J."/>
            <person name="Klee K."/>
            <person name="Lai H."/>
            <person name="Lang C."/>
            <person name="Lin S."/>
            <person name="Macmil S.L."/>
            <person name="Magdelenat G."/>
            <person name="Matthews L."/>
            <person name="McCorrison J."/>
            <person name="Monaghan E.L."/>
            <person name="Mun J.H."/>
            <person name="Najar F.Z."/>
            <person name="Nicholson C."/>
            <person name="Noirot C."/>
            <person name="O'Bleness M."/>
            <person name="Paule C.R."/>
            <person name="Poulain J."/>
            <person name="Prion F."/>
            <person name="Qin B."/>
            <person name="Qu C."/>
            <person name="Retzel E.F."/>
            <person name="Riddle C."/>
            <person name="Sallet E."/>
            <person name="Samain S."/>
            <person name="Samson N."/>
            <person name="Sanders I."/>
            <person name="Saurat O."/>
            <person name="Scarpelli C."/>
            <person name="Schiex T."/>
            <person name="Segurens B."/>
            <person name="Severin A.J."/>
            <person name="Sherrier D.J."/>
            <person name="Shi R."/>
            <person name="Sims S."/>
            <person name="Singer S.R."/>
            <person name="Sinharoy S."/>
            <person name="Sterck L."/>
            <person name="Viollet A."/>
            <person name="Wang B.B."/>
            <person name="Wang K."/>
            <person name="Wang M."/>
            <person name="Wang X."/>
            <person name="Warfsmann J."/>
            <person name="Weissenbach J."/>
            <person name="White D.D."/>
            <person name="White J.D."/>
            <person name="Wiley G.B."/>
            <person name="Wincker P."/>
            <person name="Xing Y."/>
            <person name="Yang L."/>
            <person name="Yao Z."/>
            <person name="Ying F."/>
            <person name="Zhai J."/>
            <person name="Zhou L."/>
            <person name="Zuber A."/>
            <person name="Denarie J."/>
            <person name="Dixon R.A."/>
            <person name="May G.D."/>
            <person name="Schwartz D.C."/>
            <person name="Rogers J."/>
            <person name="Quetier F."/>
            <person name="Town C.D."/>
            <person name="Roe B.A."/>
        </authorList>
    </citation>
    <scope>NUCLEOTIDE SEQUENCE [LARGE SCALE GENOMIC DNA]</scope>
    <source>
        <strain evidence="3">A17</strain>
        <strain evidence="4 5">cv. Jemalong A17</strain>
    </source>
</reference>
<feature type="region of interest" description="Disordered" evidence="1">
    <location>
        <begin position="1"/>
        <end position="31"/>
    </location>
</feature>
<feature type="compositionally biased region" description="Basic and acidic residues" evidence="1">
    <location>
        <begin position="1"/>
        <end position="12"/>
    </location>
</feature>
<evidence type="ECO:0000256" key="2">
    <source>
        <dbReference type="SAM" id="Phobius"/>
    </source>
</evidence>
<dbReference type="PaxDb" id="3880-AES75609"/>
<evidence type="ECO:0000313" key="4">
    <source>
        <dbReference type="EnsemblPlants" id="AES75609"/>
    </source>
</evidence>
<dbReference type="EMBL" id="CM001222">
    <property type="protein sequence ID" value="AES75609.1"/>
    <property type="molecule type" value="Genomic_DNA"/>
</dbReference>
<keyword evidence="5" id="KW-1185">Reference proteome</keyword>
<reference evidence="3 5" key="2">
    <citation type="journal article" date="2014" name="BMC Genomics">
        <title>An improved genome release (version Mt4.0) for the model legume Medicago truncatula.</title>
        <authorList>
            <person name="Tang H."/>
            <person name="Krishnakumar V."/>
            <person name="Bidwell S."/>
            <person name="Rosen B."/>
            <person name="Chan A."/>
            <person name="Zhou S."/>
            <person name="Gentzbittel L."/>
            <person name="Childs K.L."/>
            <person name="Yandell M."/>
            <person name="Gundlach H."/>
            <person name="Mayer K.F."/>
            <person name="Schwartz D.C."/>
            <person name="Town C.D."/>
        </authorList>
    </citation>
    <scope>GENOME REANNOTATION</scope>
    <source>
        <strain evidence="4 5">cv. Jemalong A17</strain>
    </source>
</reference>
<protein>
    <submittedName>
        <fullName evidence="3">Transmembrane protein, putative</fullName>
    </submittedName>
</protein>
<feature type="transmembrane region" description="Helical" evidence="2">
    <location>
        <begin position="83"/>
        <end position="102"/>
    </location>
</feature>
<organism evidence="3 5">
    <name type="scientific">Medicago truncatula</name>
    <name type="common">Barrel medic</name>
    <name type="synonym">Medicago tribuloides</name>
    <dbReference type="NCBI Taxonomy" id="3880"/>
    <lineage>
        <taxon>Eukaryota</taxon>
        <taxon>Viridiplantae</taxon>
        <taxon>Streptophyta</taxon>
        <taxon>Embryophyta</taxon>
        <taxon>Tracheophyta</taxon>
        <taxon>Spermatophyta</taxon>
        <taxon>Magnoliopsida</taxon>
        <taxon>eudicotyledons</taxon>
        <taxon>Gunneridae</taxon>
        <taxon>Pentapetalae</taxon>
        <taxon>rosids</taxon>
        <taxon>fabids</taxon>
        <taxon>Fabales</taxon>
        <taxon>Fabaceae</taxon>
        <taxon>Papilionoideae</taxon>
        <taxon>50 kb inversion clade</taxon>
        <taxon>NPAAA clade</taxon>
        <taxon>Hologalegina</taxon>
        <taxon>IRL clade</taxon>
        <taxon>Trifolieae</taxon>
        <taxon>Medicago</taxon>
    </lineage>
</organism>
<dbReference type="EnsemblPlants" id="AES75609">
    <property type="protein sequence ID" value="AES75609"/>
    <property type="gene ID" value="MTR_6g051930"/>
</dbReference>
<proteinExistence type="predicted"/>
<sequence>MTESERGNSKETRGKKKRGKEGKKKRRKEGENKCKKIYVLGNSECDNCKTSIFDYHRSCKECSFNICLLCCCEQNRLRKEENSYFICLWCYFCFTSVHCIMFY</sequence>